<protein>
    <submittedName>
        <fullName evidence="2">Uncharacterized protein</fullName>
    </submittedName>
</protein>
<proteinExistence type="predicted"/>
<feature type="region of interest" description="Disordered" evidence="1">
    <location>
        <begin position="1"/>
        <end position="38"/>
    </location>
</feature>
<evidence type="ECO:0000313" key="2">
    <source>
        <dbReference type="EMBL" id="RZS55021.1"/>
    </source>
</evidence>
<gene>
    <name evidence="2" type="ORF">EV685_2507</name>
</gene>
<comment type="caution">
    <text evidence="2">The sequence shown here is derived from an EMBL/GenBank/DDBJ whole genome shotgun (WGS) entry which is preliminary data.</text>
</comment>
<name>A0A4Q7LL85_9BURK</name>
<dbReference type="EMBL" id="SGWV01000009">
    <property type="protein sequence ID" value="RZS55021.1"/>
    <property type="molecule type" value="Genomic_DNA"/>
</dbReference>
<dbReference type="AlphaFoldDB" id="A0A4Q7LL85"/>
<evidence type="ECO:0000256" key="1">
    <source>
        <dbReference type="SAM" id="MobiDB-lite"/>
    </source>
</evidence>
<evidence type="ECO:0000313" key="3">
    <source>
        <dbReference type="Proteomes" id="UP000293433"/>
    </source>
</evidence>
<sequence>MKTLVDQKLRRAERRAVPKQACIPSGERPMYPSDEGRP</sequence>
<feature type="compositionally biased region" description="Basic and acidic residues" evidence="1">
    <location>
        <begin position="1"/>
        <end position="16"/>
    </location>
</feature>
<accession>A0A4Q7LL85</accession>
<organism evidence="2 3">
    <name type="scientific">Sphaerotilus mobilis</name>
    <dbReference type="NCBI Taxonomy" id="47994"/>
    <lineage>
        <taxon>Bacteria</taxon>
        <taxon>Pseudomonadati</taxon>
        <taxon>Pseudomonadota</taxon>
        <taxon>Betaproteobacteria</taxon>
        <taxon>Burkholderiales</taxon>
        <taxon>Sphaerotilaceae</taxon>
        <taxon>Sphaerotilus</taxon>
    </lineage>
</organism>
<reference evidence="2 3" key="1">
    <citation type="submission" date="2019-02" db="EMBL/GenBank/DDBJ databases">
        <title>Genomic Encyclopedia of Type Strains, Phase IV (KMG-IV): sequencing the most valuable type-strain genomes for metagenomic binning, comparative biology and taxonomic classification.</title>
        <authorList>
            <person name="Goeker M."/>
        </authorList>
    </citation>
    <scope>NUCLEOTIDE SEQUENCE [LARGE SCALE GENOMIC DNA]</scope>
    <source>
        <strain evidence="2 3">DSM 10617</strain>
    </source>
</reference>
<keyword evidence="3" id="KW-1185">Reference proteome</keyword>
<dbReference type="Proteomes" id="UP000293433">
    <property type="component" value="Unassembled WGS sequence"/>
</dbReference>